<proteinExistence type="predicted"/>
<keyword evidence="2" id="KW-0732">Signal</keyword>
<keyword evidence="1" id="KW-0472">Membrane</keyword>
<accession>A0ABQ0E2R6</accession>
<feature type="transmembrane region" description="Helical" evidence="1">
    <location>
        <begin position="449"/>
        <end position="468"/>
    </location>
</feature>
<protein>
    <submittedName>
        <fullName evidence="3">BatD family protein</fullName>
    </submittedName>
</protein>
<keyword evidence="1" id="KW-0812">Transmembrane</keyword>
<feature type="signal peptide" evidence="2">
    <location>
        <begin position="1"/>
        <end position="26"/>
    </location>
</feature>
<keyword evidence="1" id="KW-1133">Transmembrane helix</keyword>
<dbReference type="PANTHER" id="PTHR40940:SF2">
    <property type="entry name" value="BATD"/>
    <property type="match status" value="1"/>
</dbReference>
<dbReference type="PANTHER" id="PTHR40940">
    <property type="entry name" value="PROTEIN BATD-RELATED"/>
    <property type="match status" value="1"/>
</dbReference>
<dbReference type="EMBL" id="BAAFSF010000004">
    <property type="protein sequence ID" value="GAB1251966.1"/>
    <property type="molecule type" value="Genomic_DNA"/>
</dbReference>
<evidence type="ECO:0000256" key="2">
    <source>
        <dbReference type="SAM" id="SignalP"/>
    </source>
</evidence>
<evidence type="ECO:0000313" key="4">
    <source>
        <dbReference type="Proteomes" id="UP001628220"/>
    </source>
</evidence>
<gene>
    <name evidence="3" type="ORF">Tsumi_10720</name>
</gene>
<organism evidence="3 4">
    <name type="scientific">Porphyromonas miyakawae</name>
    <dbReference type="NCBI Taxonomy" id="3137470"/>
    <lineage>
        <taxon>Bacteria</taxon>
        <taxon>Pseudomonadati</taxon>
        <taxon>Bacteroidota</taxon>
        <taxon>Bacteroidia</taxon>
        <taxon>Bacteroidales</taxon>
        <taxon>Porphyromonadaceae</taxon>
        <taxon>Porphyromonas</taxon>
    </lineage>
</organism>
<feature type="chain" id="PRO_5045668684" evidence="2">
    <location>
        <begin position="27"/>
        <end position="597"/>
    </location>
</feature>
<dbReference type="RefSeq" id="WP_411915740.1">
    <property type="nucleotide sequence ID" value="NZ_BAAFSF010000004.1"/>
</dbReference>
<dbReference type="Proteomes" id="UP001628220">
    <property type="component" value="Unassembled WGS sequence"/>
</dbReference>
<comment type="caution">
    <text evidence="3">The sequence shown here is derived from an EMBL/GenBank/DDBJ whole genome shotgun (WGS) entry which is preliminary data.</text>
</comment>
<dbReference type="InterPro" id="IPR025738">
    <property type="entry name" value="BatD"/>
</dbReference>
<evidence type="ECO:0000313" key="3">
    <source>
        <dbReference type="EMBL" id="GAB1251966.1"/>
    </source>
</evidence>
<keyword evidence="4" id="KW-1185">Reference proteome</keyword>
<name>A0ABQ0E2R6_9PORP</name>
<dbReference type="Pfam" id="PF13584">
    <property type="entry name" value="BatD"/>
    <property type="match status" value="2"/>
</dbReference>
<reference evidence="3 4" key="1">
    <citation type="journal article" date="2025" name="Int. J. Syst. Evol. Microbiol.">
        <title>Desulfovibrio falkowii sp. nov., Porphyromonas miyakawae sp. nov., Mediterraneibacter flintii sp. nov. and Owariibacterium komagatae gen. nov., sp. nov., isolated from human faeces.</title>
        <authorList>
            <person name="Hamaguchi T."/>
            <person name="Ohara M."/>
            <person name="Hisatomi A."/>
            <person name="Sekiguchi K."/>
            <person name="Takeda J.I."/>
            <person name="Ueyama J."/>
            <person name="Ito M."/>
            <person name="Nishiwaki H."/>
            <person name="Ogi T."/>
            <person name="Hirayama M."/>
            <person name="Ohkuma M."/>
            <person name="Sakamoto M."/>
            <person name="Ohno K."/>
        </authorList>
    </citation>
    <scope>NUCLEOTIDE SEQUENCE [LARGE SCALE GENOMIC DNA]</scope>
    <source>
        <strain evidence="3 4">13CB11C</strain>
    </source>
</reference>
<sequence>MVVKHTQARLGFSLFLCLAFFCSLNAQVRFTCDAPKQVVAGEQFQVRFILDGANGSSFTPPKYSDLSVLFPPENAVSIANVNGHVSTTYTGTFLAKTKGKVTISPASIVANGKHYTTRQVVITVLPQEAGSTRGNKGTPSSSNRAANEELFILAIPSKTTVYEHEALRLSFKLYSHSSRIQFEEAKFPEYDGFIEEEIKQGEVPQLVIEHYKGKNYFTAVIREVLIYPQHSGSLTIPQGDFGLIVAVEEDFDTPEKFFSQSSVPTVRRRVISPAVNINVKPLPDGAPKGFTNAVGSDFSIELASPKGTPEKTGVPGSVKLTVKGTGNMKLLSMPKVTFPESFDCYDPVTNSDINISQNGASGSKTDTYQYIAHNTGTYTLPEIIFSYFDPTDKAYHTIKSSPLSLRVEPGVAEKGSKEDGTLLGNDIAPWKKMRGGYDGTVYRFLASPIWYILFLLILFAGGACYILFLRHRKRSADTPLNRKRKAYSNAIVELRRIESQIVSVADLDALYELTAKAIYQFIADLFMLPLGTLNKNSLLSIDAPEQPRKALSEVISIVEERRYSRDSSPSYGAEELRQLISRCTQAMQQIANDKKGV</sequence>
<evidence type="ECO:0000256" key="1">
    <source>
        <dbReference type="SAM" id="Phobius"/>
    </source>
</evidence>